<evidence type="ECO:0000313" key="8">
    <source>
        <dbReference type="Proteomes" id="UP000011841"/>
    </source>
</evidence>
<dbReference type="Proteomes" id="UP000011841">
    <property type="component" value="Chromosome"/>
</dbReference>
<dbReference type="eggNOG" id="COG0778">
    <property type="taxonomic scope" value="Bacteria"/>
</dbReference>
<keyword evidence="3" id="KW-0285">Flavoprotein</keyword>
<dbReference type="PANTHER" id="PTHR43673:SF2">
    <property type="entry name" value="NITROREDUCTASE"/>
    <property type="match status" value="1"/>
</dbReference>
<evidence type="ECO:0000256" key="5">
    <source>
        <dbReference type="ARBA" id="ARBA00023002"/>
    </source>
</evidence>
<evidence type="ECO:0000256" key="4">
    <source>
        <dbReference type="ARBA" id="ARBA00022643"/>
    </source>
</evidence>
<evidence type="ECO:0000313" key="7">
    <source>
        <dbReference type="EMBL" id="BAM88126.1"/>
    </source>
</evidence>
<dbReference type="PATRIC" id="fig|1245469.3.peg.2174"/>
<dbReference type="KEGG" id="aol:S58_21200"/>
<dbReference type="InterPro" id="IPR029479">
    <property type="entry name" value="Nitroreductase"/>
</dbReference>
<evidence type="ECO:0000256" key="2">
    <source>
        <dbReference type="ARBA" id="ARBA00007118"/>
    </source>
</evidence>
<gene>
    <name evidence="7" type="ORF">S58_21200</name>
</gene>
<comment type="similarity">
    <text evidence="2">Belongs to the nitroreductase family.</text>
</comment>
<dbReference type="CDD" id="cd02136">
    <property type="entry name" value="PnbA_NfnB-like"/>
    <property type="match status" value="1"/>
</dbReference>
<keyword evidence="4" id="KW-0288">FMN</keyword>
<organism evidence="7 8">
    <name type="scientific">Bradyrhizobium oligotrophicum S58</name>
    <dbReference type="NCBI Taxonomy" id="1245469"/>
    <lineage>
        <taxon>Bacteria</taxon>
        <taxon>Pseudomonadati</taxon>
        <taxon>Pseudomonadota</taxon>
        <taxon>Alphaproteobacteria</taxon>
        <taxon>Hyphomicrobiales</taxon>
        <taxon>Nitrobacteraceae</taxon>
        <taxon>Bradyrhizobium</taxon>
    </lineage>
</organism>
<reference evidence="7 8" key="1">
    <citation type="journal article" date="2013" name="Appl. Environ. Microbiol.">
        <title>Genome analysis suggests that the soil oligotrophic bacterium Agromonas oligotrophica (Bradyrhizobium oligotrophicum) is a nitrogen-fixing symbiont of Aeschynomene indica.</title>
        <authorList>
            <person name="Okubo T."/>
            <person name="Fukushima S."/>
            <person name="Itakura M."/>
            <person name="Oshima K."/>
            <person name="Longtonglang A."/>
            <person name="Teaumroong N."/>
            <person name="Mitsui H."/>
            <person name="Hattori M."/>
            <person name="Hattori R."/>
            <person name="Hattori T."/>
            <person name="Minamisawa K."/>
        </authorList>
    </citation>
    <scope>NUCLEOTIDE SEQUENCE [LARGE SCALE GENOMIC DNA]</scope>
    <source>
        <strain evidence="7 8">S58</strain>
    </source>
</reference>
<evidence type="ECO:0000256" key="1">
    <source>
        <dbReference type="ARBA" id="ARBA00001917"/>
    </source>
</evidence>
<dbReference type="Gene3D" id="3.40.109.10">
    <property type="entry name" value="NADH Oxidase"/>
    <property type="match status" value="1"/>
</dbReference>
<dbReference type="Pfam" id="PF00881">
    <property type="entry name" value="Nitroreductase"/>
    <property type="match status" value="1"/>
</dbReference>
<feature type="domain" description="Nitroreductase" evidence="6">
    <location>
        <begin position="9"/>
        <end position="197"/>
    </location>
</feature>
<dbReference type="EMBL" id="AP012603">
    <property type="protein sequence ID" value="BAM88126.1"/>
    <property type="molecule type" value="Genomic_DNA"/>
</dbReference>
<dbReference type="InterPro" id="IPR000415">
    <property type="entry name" value="Nitroreductase-like"/>
</dbReference>
<evidence type="ECO:0000256" key="3">
    <source>
        <dbReference type="ARBA" id="ARBA00022630"/>
    </source>
</evidence>
<proteinExistence type="inferred from homology"/>
<accession>M4Z5C1</accession>
<dbReference type="SUPFAM" id="SSF55469">
    <property type="entry name" value="FMN-dependent nitroreductase-like"/>
    <property type="match status" value="1"/>
</dbReference>
<dbReference type="PANTHER" id="PTHR43673">
    <property type="entry name" value="NAD(P)H NITROREDUCTASE YDGI-RELATED"/>
    <property type="match status" value="1"/>
</dbReference>
<keyword evidence="8" id="KW-1185">Reference proteome</keyword>
<dbReference type="AlphaFoldDB" id="M4Z5C1"/>
<sequence length="223" mass="25333">MKVSDALNSRMSVRAFLDKPVQGEIVKDILLAAGRSPSGGNLQPWHVWALAGQELERFKSLVAERMKINPMGEKAEYNIYPPELKEPYRTRRFKNGEDLYRTIEIPREDKAVRLKQLAKNFGFFGAPVGLFFAIDREMEPGQWADLGMYLQSVMLLAFEKGLATCPQEAWAIWHRTIAEFIALPPHLMIFCGMALGYADAEHPINSLRTERADLSEFATLRGF</sequence>
<dbReference type="HOGENOM" id="CLU_070764_9_0_5"/>
<dbReference type="GO" id="GO:0016491">
    <property type="term" value="F:oxidoreductase activity"/>
    <property type="evidence" value="ECO:0007669"/>
    <property type="project" value="UniProtKB-KW"/>
</dbReference>
<keyword evidence="5" id="KW-0560">Oxidoreductase</keyword>
<dbReference type="GeneID" id="301816028"/>
<dbReference type="OrthoDB" id="9802510at2"/>
<name>M4Z5C1_9BRAD</name>
<evidence type="ECO:0000259" key="6">
    <source>
        <dbReference type="Pfam" id="PF00881"/>
    </source>
</evidence>
<protein>
    <submittedName>
        <fullName evidence="7">Nitroreductase</fullName>
    </submittedName>
</protein>
<comment type="cofactor">
    <cofactor evidence="1">
        <name>FMN</name>
        <dbReference type="ChEBI" id="CHEBI:58210"/>
    </cofactor>
</comment>
<dbReference type="STRING" id="1245469.S58_21200"/>
<dbReference type="RefSeq" id="WP_015665252.1">
    <property type="nucleotide sequence ID" value="NC_020453.1"/>
</dbReference>